<dbReference type="GO" id="GO:0005524">
    <property type="term" value="F:ATP binding"/>
    <property type="evidence" value="ECO:0007669"/>
    <property type="project" value="UniProtKB-KW"/>
</dbReference>
<name>A0A0D3KIQ5_EMIH1</name>
<dbReference type="Pfam" id="PF00069">
    <property type="entry name" value="Pkinase"/>
    <property type="match status" value="1"/>
</dbReference>
<dbReference type="EnsemblProtists" id="EOD35640">
    <property type="protein sequence ID" value="EOD35640"/>
    <property type="gene ID" value="EMIHUDRAFT_55475"/>
</dbReference>
<feature type="domain" description="Protein kinase" evidence="6">
    <location>
        <begin position="1"/>
        <end position="196"/>
    </location>
</feature>
<protein>
    <recommendedName>
        <fullName evidence="6">Protein kinase domain-containing protein</fullName>
    </recommendedName>
</protein>
<evidence type="ECO:0000256" key="5">
    <source>
        <dbReference type="ARBA" id="ARBA00022840"/>
    </source>
</evidence>
<keyword evidence="4" id="KW-0418">Kinase</keyword>
<dbReference type="Gene3D" id="1.10.510.10">
    <property type="entry name" value="Transferase(Phosphotransferase) domain 1"/>
    <property type="match status" value="1"/>
</dbReference>
<keyword evidence="1" id="KW-0723">Serine/threonine-protein kinase</keyword>
<dbReference type="RefSeq" id="XP_005788069.1">
    <property type="nucleotide sequence ID" value="XM_005788012.1"/>
</dbReference>
<evidence type="ECO:0000256" key="2">
    <source>
        <dbReference type="ARBA" id="ARBA00022679"/>
    </source>
</evidence>
<dbReference type="Proteomes" id="UP000013827">
    <property type="component" value="Unassembled WGS sequence"/>
</dbReference>
<keyword evidence="2" id="KW-0808">Transferase</keyword>
<reference evidence="7" key="2">
    <citation type="submission" date="2024-10" db="UniProtKB">
        <authorList>
            <consortium name="EnsemblProtists"/>
        </authorList>
    </citation>
    <scope>IDENTIFICATION</scope>
</reference>
<dbReference type="AlphaFoldDB" id="A0A0D3KIQ5"/>
<evidence type="ECO:0000259" key="6">
    <source>
        <dbReference type="PROSITE" id="PS50011"/>
    </source>
</evidence>
<dbReference type="PROSITE" id="PS50011">
    <property type="entry name" value="PROTEIN_KINASE_DOM"/>
    <property type="match status" value="1"/>
</dbReference>
<evidence type="ECO:0000256" key="1">
    <source>
        <dbReference type="ARBA" id="ARBA00022527"/>
    </source>
</evidence>
<evidence type="ECO:0000313" key="8">
    <source>
        <dbReference type="Proteomes" id="UP000013827"/>
    </source>
</evidence>
<dbReference type="PROSITE" id="PS00108">
    <property type="entry name" value="PROTEIN_KINASE_ST"/>
    <property type="match status" value="1"/>
</dbReference>
<keyword evidence="8" id="KW-1185">Reference proteome</keyword>
<evidence type="ECO:0000313" key="7">
    <source>
        <dbReference type="EnsemblProtists" id="EOD35640"/>
    </source>
</evidence>
<dbReference type="InterPro" id="IPR000719">
    <property type="entry name" value="Prot_kinase_dom"/>
</dbReference>
<reference evidence="8" key="1">
    <citation type="journal article" date="2013" name="Nature">
        <title>Pan genome of the phytoplankton Emiliania underpins its global distribution.</title>
        <authorList>
            <person name="Read B.A."/>
            <person name="Kegel J."/>
            <person name="Klute M.J."/>
            <person name="Kuo A."/>
            <person name="Lefebvre S.C."/>
            <person name="Maumus F."/>
            <person name="Mayer C."/>
            <person name="Miller J."/>
            <person name="Monier A."/>
            <person name="Salamov A."/>
            <person name="Young J."/>
            <person name="Aguilar M."/>
            <person name="Claverie J.M."/>
            <person name="Frickenhaus S."/>
            <person name="Gonzalez K."/>
            <person name="Herman E.K."/>
            <person name="Lin Y.C."/>
            <person name="Napier J."/>
            <person name="Ogata H."/>
            <person name="Sarno A.F."/>
            <person name="Shmutz J."/>
            <person name="Schroeder D."/>
            <person name="de Vargas C."/>
            <person name="Verret F."/>
            <person name="von Dassow P."/>
            <person name="Valentin K."/>
            <person name="Van de Peer Y."/>
            <person name="Wheeler G."/>
            <person name="Dacks J.B."/>
            <person name="Delwiche C.F."/>
            <person name="Dyhrman S.T."/>
            <person name="Glockner G."/>
            <person name="John U."/>
            <person name="Richards T."/>
            <person name="Worden A.Z."/>
            <person name="Zhang X."/>
            <person name="Grigoriev I.V."/>
            <person name="Allen A.E."/>
            <person name="Bidle K."/>
            <person name="Borodovsky M."/>
            <person name="Bowler C."/>
            <person name="Brownlee C."/>
            <person name="Cock J.M."/>
            <person name="Elias M."/>
            <person name="Gladyshev V.N."/>
            <person name="Groth M."/>
            <person name="Guda C."/>
            <person name="Hadaegh A."/>
            <person name="Iglesias-Rodriguez M.D."/>
            <person name="Jenkins J."/>
            <person name="Jones B.M."/>
            <person name="Lawson T."/>
            <person name="Leese F."/>
            <person name="Lindquist E."/>
            <person name="Lobanov A."/>
            <person name="Lomsadze A."/>
            <person name="Malik S.B."/>
            <person name="Marsh M.E."/>
            <person name="Mackinder L."/>
            <person name="Mock T."/>
            <person name="Mueller-Roeber B."/>
            <person name="Pagarete A."/>
            <person name="Parker M."/>
            <person name="Probert I."/>
            <person name="Quesneville H."/>
            <person name="Raines C."/>
            <person name="Rensing S.A."/>
            <person name="Riano-Pachon D.M."/>
            <person name="Richier S."/>
            <person name="Rokitta S."/>
            <person name="Shiraiwa Y."/>
            <person name="Soanes D.M."/>
            <person name="van der Giezen M."/>
            <person name="Wahlund T.M."/>
            <person name="Williams B."/>
            <person name="Wilson W."/>
            <person name="Wolfe G."/>
            <person name="Wurch L.L."/>
        </authorList>
    </citation>
    <scope>NUCLEOTIDE SEQUENCE</scope>
</reference>
<evidence type="ECO:0000256" key="4">
    <source>
        <dbReference type="ARBA" id="ARBA00022777"/>
    </source>
</evidence>
<organism evidence="7 8">
    <name type="scientific">Emiliania huxleyi (strain CCMP1516)</name>
    <dbReference type="NCBI Taxonomy" id="280463"/>
    <lineage>
        <taxon>Eukaryota</taxon>
        <taxon>Haptista</taxon>
        <taxon>Haptophyta</taxon>
        <taxon>Prymnesiophyceae</taxon>
        <taxon>Isochrysidales</taxon>
        <taxon>Noelaerhabdaceae</taxon>
        <taxon>Emiliania</taxon>
    </lineage>
</organism>
<dbReference type="InterPro" id="IPR011009">
    <property type="entry name" value="Kinase-like_dom_sf"/>
</dbReference>
<dbReference type="KEGG" id="ehx:EMIHUDRAFT_55475"/>
<dbReference type="SUPFAM" id="SSF56112">
    <property type="entry name" value="Protein kinase-like (PK-like)"/>
    <property type="match status" value="1"/>
</dbReference>
<dbReference type="PaxDb" id="2903-EOD35640"/>
<dbReference type="PANTHER" id="PTHR24353">
    <property type="entry name" value="CYCLIC NUCLEOTIDE-DEPENDENT PROTEIN KINASE"/>
    <property type="match status" value="1"/>
</dbReference>
<accession>A0A0D3KIQ5</accession>
<dbReference type="STRING" id="2903.R1F9I3"/>
<keyword evidence="5" id="KW-0067">ATP-binding</keyword>
<dbReference type="eggNOG" id="KOG0616">
    <property type="taxonomic scope" value="Eukaryota"/>
</dbReference>
<proteinExistence type="predicted"/>
<evidence type="ECO:0000256" key="3">
    <source>
        <dbReference type="ARBA" id="ARBA00022741"/>
    </source>
</evidence>
<dbReference type="GeneID" id="17280911"/>
<keyword evidence="3" id="KW-0547">Nucleotide-binding</keyword>
<dbReference type="InterPro" id="IPR008271">
    <property type="entry name" value="Ser/Thr_kinase_AS"/>
</dbReference>
<sequence length="203" mass="21531">PFVVRSRGWLCGERLCALLLDYLPGGSLGALLRRTGPLGQRAARFYVGQAALGLAHLHERRVGHRDLKPDNLCLSSAGHCTLGQGQGEGEGEGRSFSLLGTPDYLAPEMFLREGHGPRVDLWALGATLYELLLDALPFGSGGDPTATYAAALRGAPHFPASPFLFCAAAKDLVMALLSRDPTARPSPSALLQHPFFGAGAFPK</sequence>
<dbReference type="GO" id="GO:0004674">
    <property type="term" value="F:protein serine/threonine kinase activity"/>
    <property type="evidence" value="ECO:0007669"/>
    <property type="project" value="UniProtKB-KW"/>
</dbReference>
<dbReference type="HOGENOM" id="CLU_1352038_0_0_1"/>
<dbReference type="SMART" id="SM00220">
    <property type="entry name" value="S_TKc"/>
    <property type="match status" value="1"/>
</dbReference>